<dbReference type="EMBL" id="AYRZ02000011">
    <property type="protein sequence ID" value="PHT68436.1"/>
    <property type="molecule type" value="Genomic_DNA"/>
</dbReference>
<dbReference type="Proteomes" id="UP000222542">
    <property type="component" value="Unassembled WGS sequence"/>
</dbReference>
<protein>
    <submittedName>
        <fullName evidence="1">Uncharacterized protein</fullName>
    </submittedName>
</protein>
<dbReference type="OMA" id="EFRIAIF"/>
<comment type="caution">
    <text evidence="1">The sequence shown here is derived from an EMBL/GenBank/DDBJ whole genome shotgun (WGS) entry which is preliminary data.</text>
</comment>
<name>A0A2G2YFB3_CAPAN</name>
<organism evidence="1 2">
    <name type="scientific">Capsicum annuum</name>
    <name type="common">Capsicum pepper</name>
    <dbReference type="NCBI Taxonomy" id="4072"/>
    <lineage>
        <taxon>Eukaryota</taxon>
        <taxon>Viridiplantae</taxon>
        <taxon>Streptophyta</taxon>
        <taxon>Embryophyta</taxon>
        <taxon>Tracheophyta</taxon>
        <taxon>Spermatophyta</taxon>
        <taxon>Magnoliopsida</taxon>
        <taxon>eudicotyledons</taxon>
        <taxon>Gunneridae</taxon>
        <taxon>Pentapetalae</taxon>
        <taxon>asterids</taxon>
        <taxon>lamiids</taxon>
        <taxon>Solanales</taxon>
        <taxon>Solanaceae</taxon>
        <taxon>Solanoideae</taxon>
        <taxon>Capsiceae</taxon>
        <taxon>Capsicum</taxon>
    </lineage>
</organism>
<reference evidence="1 2" key="2">
    <citation type="journal article" date="2017" name="Genome Biol.">
        <title>New reference genome sequences of hot pepper reveal the massive evolution of plant disease-resistance genes by retroduplication.</title>
        <authorList>
            <person name="Kim S."/>
            <person name="Park J."/>
            <person name="Yeom S.I."/>
            <person name="Kim Y.M."/>
            <person name="Seo E."/>
            <person name="Kim K.T."/>
            <person name="Kim M.S."/>
            <person name="Lee J.M."/>
            <person name="Cheong K."/>
            <person name="Shin H.S."/>
            <person name="Kim S.B."/>
            <person name="Han K."/>
            <person name="Lee J."/>
            <person name="Park M."/>
            <person name="Lee H.A."/>
            <person name="Lee H.Y."/>
            <person name="Lee Y."/>
            <person name="Oh S."/>
            <person name="Lee J.H."/>
            <person name="Choi E."/>
            <person name="Choi E."/>
            <person name="Lee S.E."/>
            <person name="Jeon J."/>
            <person name="Kim H."/>
            <person name="Choi G."/>
            <person name="Song H."/>
            <person name="Lee J."/>
            <person name="Lee S.C."/>
            <person name="Kwon J.K."/>
            <person name="Lee H.Y."/>
            <person name="Koo N."/>
            <person name="Hong Y."/>
            <person name="Kim R.W."/>
            <person name="Kang W.H."/>
            <person name="Huh J.H."/>
            <person name="Kang B.C."/>
            <person name="Yang T.J."/>
            <person name="Lee Y.H."/>
            <person name="Bennetzen J.L."/>
            <person name="Choi D."/>
        </authorList>
    </citation>
    <scope>NUCLEOTIDE SEQUENCE [LARGE SCALE GENOMIC DNA]</scope>
    <source>
        <strain evidence="2">cv. CM334</strain>
    </source>
</reference>
<evidence type="ECO:0000313" key="1">
    <source>
        <dbReference type="EMBL" id="PHT68436.1"/>
    </source>
</evidence>
<accession>A0A2G2YFB3</accession>
<dbReference type="AlphaFoldDB" id="A0A2G2YFB3"/>
<evidence type="ECO:0000313" key="2">
    <source>
        <dbReference type="Proteomes" id="UP000222542"/>
    </source>
</evidence>
<dbReference type="Gramene" id="PHT68436">
    <property type="protein sequence ID" value="PHT68436"/>
    <property type="gene ID" value="T459_27923"/>
</dbReference>
<reference evidence="1 2" key="1">
    <citation type="journal article" date="2014" name="Nat. Genet.">
        <title>Genome sequence of the hot pepper provides insights into the evolution of pungency in Capsicum species.</title>
        <authorList>
            <person name="Kim S."/>
            <person name="Park M."/>
            <person name="Yeom S.I."/>
            <person name="Kim Y.M."/>
            <person name="Lee J.M."/>
            <person name="Lee H.A."/>
            <person name="Seo E."/>
            <person name="Choi J."/>
            <person name="Cheong K."/>
            <person name="Kim K.T."/>
            <person name="Jung K."/>
            <person name="Lee G.W."/>
            <person name="Oh S.K."/>
            <person name="Bae C."/>
            <person name="Kim S.B."/>
            <person name="Lee H.Y."/>
            <person name="Kim S.Y."/>
            <person name="Kim M.S."/>
            <person name="Kang B.C."/>
            <person name="Jo Y.D."/>
            <person name="Yang H.B."/>
            <person name="Jeong H.J."/>
            <person name="Kang W.H."/>
            <person name="Kwon J.K."/>
            <person name="Shin C."/>
            <person name="Lim J.Y."/>
            <person name="Park J.H."/>
            <person name="Huh J.H."/>
            <person name="Kim J.S."/>
            <person name="Kim B.D."/>
            <person name="Cohen O."/>
            <person name="Paran I."/>
            <person name="Suh M.C."/>
            <person name="Lee S.B."/>
            <person name="Kim Y.K."/>
            <person name="Shin Y."/>
            <person name="Noh S.J."/>
            <person name="Park J."/>
            <person name="Seo Y.S."/>
            <person name="Kwon S.Y."/>
            <person name="Kim H.A."/>
            <person name="Park J.M."/>
            <person name="Kim H.J."/>
            <person name="Choi S.B."/>
            <person name="Bosland P.W."/>
            <person name="Reeves G."/>
            <person name="Jo S.H."/>
            <person name="Lee B.W."/>
            <person name="Cho H.T."/>
            <person name="Choi H.S."/>
            <person name="Lee M.S."/>
            <person name="Yu Y."/>
            <person name="Do Choi Y."/>
            <person name="Park B.S."/>
            <person name="van Deynze A."/>
            <person name="Ashrafi H."/>
            <person name="Hill T."/>
            <person name="Kim W.T."/>
            <person name="Pai H.S."/>
            <person name="Ahn H.K."/>
            <person name="Yeam I."/>
            <person name="Giovannoni J.J."/>
            <person name="Rose J.K."/>
            <person name="Sorensen I."/>
            <person name="Lee S.J."/>
            <person name="Kim R.W."/>
            <person name="Choi I.Y."/>
            <person name="Choi B.S."/>
            <person name="Lim J.S."/>
            <person name="Lee Y.H."/>
            <person name="Choi D."/>
        </authorList>
    </citation>
    <scope>NUCLEOTIDE SEQUENCE [LARGE SCALE GENOMIC DNA]</scope>
    <source>
        <strain evidence="2">cv. CM334</strain>
    </source>
</reference>
<proteinExistence type="predicted"/>
<keyword evidence="2" id="KW-1185">Reference proteome</keyword>
<sequence length="93" mass="10652">MNSIKYMAIEKSPRVDTISIEFYTSQWNTMKSDVVLVLQDFFTTGKMLKTFSCTTVTLVKKVPAPTVVKDYRPIACCTIFYKIITKVLTNIIE</sequence>
<gene>
    <name evidence="1" type="ORF">T459_27923</name>
</gene>
<dbReference type="STRING" id="4072.A0A2G2YFB3"/>